<sequence length="301" mass="32232">MSLGPTAMRRLVREMATLRSSPPDGIRVTTNEEDILDFCGIVQGPEGTPYEGGYFRIGFKFTEEFPAAPPKCTMLTRIFHPNVSKSGEICVNTLKKDWKREYGITHILVTIKCLLIYPNAESALDEAAGKLLLENYDEYFKHAKLITNVHAKPKTRPPEFDPPSITTTPAPATPSLPGPPTTLPGPSRSSIPPIVVESPIKAPQKVSSTVLLPTPEPTEPLQLSPSNNNSRLPPTAPSSSTSITASAASHKDSPHVQNDNPGLPGGPLQPAAGNGNTNAPSLKRAAMVGGVAKRKKGLKRL</sequence>
<dbReference type="InterPro" id="IPR016135">
    <property type="entry name" value="UBQ-conjugating_enzyme/RWD"/>
</dbReference>
<dbReference type="PROSITE" id="PS50127">
    <property type="entry name" value="UBC_2"/>
    <property type="match status" value="1"/>
</dbReference>
<evidence type="ECO:0000256" key="7">
    <source>
        <dbReference type="RuleBase" id="RU362109"/>
    </source>
</evidence>
<dbReference type="GO" id="GO:0061631">
    <property type="term" value="F:ubiquitin conjugating enzyme activity"/>
    <property type="evidence" value="ECO:0007669"/>
    <property type="project" value="UniProtKB-EC"/>
</dbReference>
<keyword evidence="4 7" id="KW-0833">Ubl conjugation pathway</keyword>
<dbReference type="AlphaFoldDB" id="A0A9P6DRW1"/>
<evidence type="ECO:0000256" key="3">
    <source>
        <dbReference type="ARBA" id="ARBA00022741"/>
    </source>
</evidence>
<dbReference type="Proteomes" id="UP000886523">
    <property type="component" value="Unassembled WGS sequence"/>
</dbReference>
<evidence type="ECO:0000256" key="1">
    <source>
        <dbReference type="ARBA" id="ARBA00012486"/>
    </source>
</evidence>
<feature type="compositionally biased region" description="Low complexity" evidence="8">
    <location>
        <begin position="237"/>
        <end position="248"/>
    </location>
</feature>
<dbReference type="PROSITE" id="PS00183">
    <property type="entry name" value="UBC_1"/>
    <property type="match status" value="1"/>
</dbReference>
<dbReference type="SUPFAM" id="SSF54495">
    <property type="entry name" value="UBC-like"/>
    <property type="match status" value="1"/>
</dbReference>
<dbReference type="CDD" id="cd23804">
    <property type="entry name" value="UBCc_UBE2S"/>
    <property type="match status" value="1"/>
</dbReference>
<evidence type="ECO:0000259" key="9">
    <source>
        <dbReference type="PROSITE" id="PS50127"/>
    </source>
</evidence>
<feature type="region of interest" description="Disordered" evidence="8">
    <location>
        <begin position="151"/>
        <end position="193"/>
    </location>
</feature>
<dbReference type="InterPro" id="IPR000608">
    <property type="entry name" value="UBC"/>
</dbReference>
<dbReference type="SMART" id="SM00212">
    <property type="entry name" value="UBCc"/>
    <property type="match status" value="1"/>
</dbReference>
<feature type="domain" description="UBC core" evidence="9">
    <location>
        <begin position="6"/>
        <end position="152"/>
    </location>
</feature>
<feature type="compositionally biased region" description="Basic residues" evidence="8">
    <location>
        <begin position="292"/>
        <end position="301"/>
    </location>
</feature>
<proteinExistence type="inferred from homology"/>
<comment type="caution">
    <text evidence="10">The sequence shown here is derived from an EMBL/GenBank/DDBJ whole genome shotgun (WGS) entry which is preliminary data.</text>
</comment>
<keyword evidence="3 7" id="KW-0547">Nucleotide-binding</keyword>
<dbReference type="Pfam" id="PF00179">
    <property type="entry name" value="UQ_con"/>
    <property type="match status" value="1"/>
</dbReference>
<dbReference type="InterPro" id="IPR023313">
    <property type="entry name" value="UBQ-conjugating_AS"/>
</dbReference>
<comment type="similarity">
    <text evidence="7">Belongs to the ubiquitin-conjugating enzyme family.</text>
</comment>
<organism evidence="10 11">
    <name type="scientific">Hydnum rufescens UP504</name>
    <dbReference type="NCBI Taxonomy" id="1448309"/>
    <lineage>
        <taxon>Eukaryota</taxon>
        <taxon>Fungi</taxon>
        <taxon>Dikarya</taxon>
        <taxon>Basidiomycota</taxon>
        <taxon>Agaricomycotina</taxon>
        <taxon>Agaricomycetes</taxon>
        <taxon>Cantharellales</taxon>
        <taxon>Hydnaceae</taxon>
        <taxon>Hydnum</taxon>
    </lineage>
</organism>
<feature type="active site" description="Glycyl thioester intermediate" evidence="6">
    <location>
        <position position="90"/>
    </location>
</feature>
<evidence type="ECO:0000256" key="8">
    <source>
        <dbReference type="SAM" id="MobiDB-lite"/>
    </source>
</evidence>
<evidence type="ECO:0000256" key="4">
    <source>
        <dbReference type="ARBA" id="ARBA00022786"/>
    </source>
</evidence>
<dbReference type="EMBL" id="MU128999">
    <property type="protein sequence ID" value="KAF9511507.1"/>
    <property type="molecule type" value="Genomic_DNA"/>
</dbReference>
<evidence type="ECO:0000256" key="6">
    <source>
        <dbReference type="PROSITE-ProRule" id="PRU10133"/>
    </source>
</evidence>
<dbReference type="EC" id="2.3.2.23" evidence="1"/>
<gene>
    <name evidence="10" type="ORF">BS47DRAFT_1346666</name>
</gene>
<feature type="compositionally biased region" description="Low complexity" evidence="8">
    <location>
        <begin position="210"/>
        <end position="226"/>
    </location>
</feature>
<name>A0A9P6DRW1_9AGAM</name>
<dbReference type="FunFam" id="3.10.110.10:FF:000031">
    <property type="entry name" value="Ubiquitin-conjugating enzyme E2 22"/>
    <property type="match status" value="1"/>
</dbReference>
<evidence type="ECO:0000256" key="5">
    <source>
        <dbReference type="ARBA" id="ARBA00022840"/>
    </source>
</evidence>
<dbReference type="InterPro" id="IPR050113">
    <property type="entry name" value="Ub_conjugating_enzyme"/>
</dbReference>
<dbReference type="Gene3D" id="3.10.110.10">
    <property type="entry name" value="Ubiquitin Conjugating Enzyme"/>
    <property type="match status" value="1"/>
</dbReference>
<feature type="compositionally biased region" description="Low complexity" evidence="8">
    <location>
        <begin position="257"/>
        <end position="276"/>
    </location>
</feature>
<dbReference type="PANTHER" id="PTHR24067">
    <property type="entry name" value="UBIQUITIN-CONJUGATING ENZYME E2"/>
    <property type="match status" value="1"/>
</dbReference>
<dbReference type="GO" id="GO:0005524">
    <property type="term" value="F:ATP binding"/>
    <property type="evidence" value="ECO:0007669"/>
    <property type="project" value="UniProtKB-UniRule"/>
</dbReference>
<keyword evidence="2" id="KW-0808">Transferase</keyword>
<feature type="compositionally biased region" description="Pro residues" evidence="8">
    <location>
        <begin position="171"/>
        <end position="183"/>
    </location>
</feature>
<keyword evidence="11" id="KW-1185">Reference proteome</keyword>
<evidence type="ECO:0000313" key="11">
    <source>
        <dbReference type="Proteomes" id="UP000886523"/>
    </source>
</evidence>
<dbReference type="OrthoDB" id="10069349at2759"/>
<reference evidence="10" key="1">
    <citation type="journal article" date="2020" name="Nat. Commun.">
        <title>Large-scale genome sequencing of mycorrhizal fungi provides insights into the early evolution of symbiotic traits.</title>
        <authorList>
            <person name="Miyauchi S."/>
            <person name="Kiss E."/>
            <person name="Kuo A."/>
            <person name="Drula E."/>
            <person name="Kohler A."/>
            <person name="Sanchez-Garcia M."/>
            <person name="Morin E."/>
            <person name="Andreopoulos B."/>
            <person name="Barry K.W."/>
            <person name="Bonito G."/>
            <person name="Buee M."/>
            <person name="Carver A."/>
            <person name="Chen C."/>
            <person name="Cichocki N."/>
            <person name="Clum A."/>
            <person name="Culley D."/>
            <person name="Crous P.W."/>
            <person name="Fauchery L."/>
            <person name="Girlanda M."/>
            <person name="Hayes R.D."/>
            <person name="Keri Z."/>
            <person name="LaButti K."/>
            <person name="Lipzen A."/>
            <person name="Lombard V."/>
            <person name="Magnuson J."/>
            <person name="Maillard F."/>
            <person name="Murat C."/>
            <person name="Nolan M."/>
            <person name="Ohm R.A."/>
            <person name="Pangilinan J."/>
            <person name="Pereira M.F."/>
            <person name="Perotto S."/>
            <person name="Peter M."/>
            <person name="Pfister S."/>
            <person name="Riley R."/>
            <person name="Sitrit Y."/>
            <person name="Stielow J.B."/>
            <person name="Szollosi G."/>
            <person name="Zifcakova L."/>
            <person name="Stursova M."/>
            <person name="Spatafora J.W."/>
            <person name="Tedersoo L."/>
            <person name="Vaario L.M."/>
            <person name="Yamada A."/>
            <person name="Yan M."/>
            <person name="Wang P."/>
            <person name="Xu J."/>
            <person name="Bruns T."/>
            <person name="Baldrian P."/>
            <person name="Vilgalys R."/>
            <person name="Dunand C."/>
            <person name="Henrissat B."/>
            <person name="Grigoriev I.V."/>
            <person name="Hibbett D."/>
            <person name="Nagy L.G."/>
            <person name="Martin F.M."/>
        </authorList>
    </citation>
    <scope>NUCLEOTIDE SEQUENCE</scope>
    <source>
        <strain evidence="10">UP504</strain>
    </source>
</reference>
<protein>
    <recommendedName>
        <fullName evidence="1">E2 ubiquitin-conjugating enzyme</fullName>
        <ecNumber evidence="1">2.3.2.23</ecNumber>
    </recommendedName>
</protein>
<keyword evidence="5 7" id="KW-0067">ATP-binding</keyword>
<evidence type="ECO:0000256" key="2">
    <source>
        <dbReference type="ARBA" id="ARBA00022679"/>
    </source>
</evidence>
<evidence type="ECO:0000313" key="10">
    <source>
        <dbReference type="EMBL" id="KAF9511507.1"/>
    </source>
</evidence>
<feature type="region of interest" description="Disordered" evidence="8">
    <location>
        <begin position="210"/>
        <end position="301"/>
    </location>
</feature>
<accession>A0A9P6DRW1</accession>